<gene>
    <name evidence="5" type="ORF">C8N34_114100</name>
</gene>
<protein>
    <submittedName>
        <fullName evidence="5">TRAP-type C4-dicarboxylate transport system substrate-binding protein</fullName>
    </submittedName>
</protein>
<reference evidence="5 6" key="1">
    <citation type="submission" date="2018-04" db="EMBL/GenBank/DDBJ databases">
        <title>Genomic Encyclopedia of Archaeal and Bacterial Type Strains, Phase II (KMG-II): from individual species to whole genera.</title>
        <authorList>
            <person name="Goeker M."/>
        </authorList>
    </citation>
    <scope>NUCLEOTIDE SEQUENCE [LARGE SCALE GENOMIC DNA]</scope>
    <source>
        <strain evidence="5 6">DSM 21823</strain>
    </source>
</reference>
<name>A0A2T6ATC9_9RHOB</name>
<evidence type="ECO:0000313" key="5">
    <source>
        <dbReference type="EMBL" id="PTX47080.1"/>
    </source>
</evidence>
<evidence type="ECO:0000256" key="1">
    <source>
        <dbReference type="ARBA" id="ARBA00004418"/>
    </source>
</evidence>
<evidence type="ECO:0000256" key="4">
    <source>
        <dbReference type="SAM" id="SignalP"/>
    </source>
</evidence>
<dbReference type="Pfam" id="PF03480">
    <property type="entry name" value="DctP"/>
    <property type="match status" value="1"/>
</dbReference>
<keyword evidence="6" id="KW-1185">Reference proteome</keyword>
<dbReference type="RefSeq" id="WP_108130076.1">
    <property type="nucleotide sequence ID" value="NZ_QBKP01000014.1"/>
</dbReference>
<dbReference type="InterPro" id="IPR038404">
    <property type="entry name" value="TRAP_DctP_sf"/>
</dbReference>
<dbReference type="NCBIfam" id="NF037995">
    <property type="entry name" value="TRAP_S1"/>
    <property type="match status" value="1"/>
</dbReference>
<dbReference type="Gene3D" id="3.40.190.170">
    <property type="entry name" value="Bacterial extracellular solute-binding protein, family 7"/>
    <property type="match status" value="1"/>
</dbReference>
<organism evidence="5 6">
    <name type="scientific">Gemmobacter caeni</name>
    <dbReference type="NCBI Taxonomy" id="589035"/>
    <lineage>
        <taxon>Bacteria</taxon>
        <taxon>Pseudomonadati</taxon>
        <taxon>Pseudomonadota</taxon>
        <taxon>Alphaproteobacteria</taxon>
        <taxon>Rhodobacterales</taxon>
        <taxon>Paracoccaceae</taxon>
        <taxon>Gemmobacter</taxon>
    </lineage>
</organism>
<feature type="chain" id="PRO_5015402659" evidence="4">
    <location>
        <begin position="21"/>
        <end position="372"/>
    </location>
</feature>
<dbReference type="PANTHER" id="PTHR33376">
    <property type="match status" value="1"/>
</dbReference>
<dbReference type="Proteomes" id="UP000244224">
    <property type="component" value="Unassembled WGS sequence"/>
</dbReference>
<dbReference type="AlphaFoldDB" id="A0A2T6ATC9"/>
<evidence type="ECO:0000256" key="2">
    <source>
        <dbReference type="ARBA" id="ARBA00022729"/>
    </source>
</evidence>
<dbReference type="OrthoDB" id="7239472at2"/>
<dbReference type="CDD" id="cd13666">
    <property type="entry name" value="PBP2_TRAP_DctP_like_1"/>
    <property type="match status" value="1"/>
</dbReference>
<evidence type="ECO:0000313" key="6">
    <source>
        <dbReference type="Proteomes" id="UP000244224"/>
    </source>
</evidence>
<dbReference type="GO" id="GO:0055085">
    <property type="term" value="P:transmembrane transport"/>
    <property type="evidence" value="ECO:0007669"/>
    <property type="project" value="InterPro"/>
</dbReference>
<dbReference type="EMBL" id="QBKP01000014">
    <property type="protein sequence ID" value="PTX47080.1"/>
    <property type="molecule type" value="Genomic_DNA"/>
</dbReference>
<comment type="subcellular location">
    <subcellularLocation>
        <location evidence="1">Periplasm</location>
    </subcellularLocation>
</comment>
<dbReference type="InterPro" id="IPR018389">
    <property type="entry name" value="DctP_fam"/>
</dbReference>
<feature type="signal peptide" evidence="4">
    <location>
        <begin position="1"/>
        <end position="20"/>
    </location>
</feature>
<keyword evidence="2 4" id="KW-0732">Signal</keyword>
<dbReference type="PANTHER" id="PTHR33376:SF15">
    <property type="entry name" value="BLL6794 PROTEIN"/>
    <property type="match status" value="1"/>
</dbReference>
<accession>A0A2T6ATC9</accession>
<proteinExistence type="predicted"/>
<sequence length="372" mass="39861">MKSTLLAAAALPFLVLPAAADMYQATNWMAPSHILNGVAYGPFVQEIAKATSDRVNFEVYSSGSLVPAPTTLQAIGDGVAQLGIVAASYTPSELPLSGVINDLAFLAKDDYAAAFALTEIGVLNPQMVAEYGKHNAVFLGGYSTPIYNFFCMKPISDPASVKGLKIRTAGTAQNEWIAFLGATPVAVPMTDVYTGLERGSLDCTLSDPTNLKFGYKFWEIVKYVNRLPQGSSLGATYVMNKEFWAGLSPEDRRAILDLTGMALARAQVAYHQGVDSALKGSAERGIVIEDANPDMAAKLKEFQDGMLAGLAKRTMEARGIADPTPIIDEYLALVAKWSGLLEGVDRNDTEAIAKLVNEQIYARLDANSFGLN</sequence>
<evidence type="ECO:0000256" key="3">
    <source>
        <dbReference type="ARBA" id="ARBA00022764"/>
    </source>
</evidence>
<comment type="caution">
    <text evidence="5">The sequence shown here is derived from an EMBL/GenBank/DDBJ whole genome shotgun (WGS) entry which is preliminary data.</text>
</comment>
<dbReference type="GO" id="GO:0042597">
    <property type="term" value="C:periplasmic space"/>
    <property type="evidence" value="ECO:0007669"/>
    <property type="project" value="UniProtKB-SubCell"/>
</dbReference>
<keyword evidence="3" id="KW-0574">Periplasm</keyword>